<name>A0AA97FEX5_9MICO</name>
<protein>
    <submittedName>
        <fullName evidence="6">ABC transporter substrate-binding protein</fullName>
    </submittedName>
</protein>
<evidence type="ECO:0000313" key="6">
    <source>
        <dbReference type="EMBL" id="WOF22251.1"/>
    </source>
</evidence>
<feature type="chain" id="PRO_5041641136" evidence="4">
    <location>
        <begin position="28"/>
        <end position="542"/>
    </location>
</feature>
<dbReference type="InterPro" id="IPR039424">
    <property type="entry name" value="SBP_5"/>
</dbReference>
<evidence type="ECO:0000259" key="5">
    <source>
        <dbReference type="Pfam" id="PF00496"/>
    </source>
</evidence>
<dbReference type="RefSeq" id="WP_317138726.1">
    <property type="nucleotide sequence ID" value="NZ_CP118157.1"/>
</dbReference>
<evidence type="ECO:0000256" key="3">
    <source>
        <dbReference type="ARBA" id="ARBA00022729"/>
    </source>
</evidence>
<evidence type="ECO:0000256" key="4">
    <source>
        <dbReference type="SAM" id="SignalP"/>
    </source>
</evidence>
<reference evidence="6 7" key="1">
    <citation type="submission" date="2023-02" db="EMBL/GenBank/DDBJ databases">
        <title>Microbacterium betulae sp. nov., isolated from birch wood.</title>
        <authorList>
            <person name="Pasciak M."/>
            <person name="Pawlik K.J."/>
            <person name="Martynowski D."/>
            <person name="Laczmanski L."/>
            <person name="Ciekot J."/>
            <person name="Szponar B."/>
            <person name="Wojcik-Fatla A."/>
            <person name="Mackiewicz B."/>
            <person name="Farian E."/>
            <person name="Cholewa G."/>
            <person name="Cholewa A."/>
            <person name="Dutkiewicz J."/>
        </authorList>
    </citation>
    <scope>NUCLEOTIDE SEQUENCE [LARGE SCALE GENOMIC DNA]</scope>
    <source>
        <strain evidence="6 7">AB</strain>
    </source>
</reference>
<dbReference type="KEGG" id="mbet:N8K70_12775"/>
<comment type="similarity">
    <text evidence="1">Belongs to the bacterial solute-binding protein 5 family.</text>
</comment>
<feature type="domain" description="Solute-binding protein family 5" evidence="5">
    <location>
        <begin position="83"/>
        <end position="443"/>
    </location>
</feature>
<dbReference type="EMBL" id="CP118157">
    <property type="protein sequence ID" value="WOF22251.1"/>
    <property type="molecule type" value="Genomic_DNA"/>
</dbReference>
<evidence type="ECO:0000313" key="7">
    <source>
        <dbReference type="Proteomes" id="UP001305498"/>
    </source>
</evidence>
<dbReference type="PIRSF" id="PIRSF002741">
    <property type="entry name" value="MppA"/>
    <property type="match status" value="1"/>
</dbReference>
<dbReference type="PANTHER" id="PTHR30290:SF9">
    <property type="entry name" value="OLIGOPEPTIDE-BINDING PROTEIN APPA"/>
    <property type="match status" value="1"/>
</dbReference>
<dbReference type="CDD" id="cd08492">
    <property type="entry name" value="PBP2_NikA_DppA_OppA_like_15"/>
    <property type="match status" value="1"/>
</dbReference>
<accession>A0AA97FEX5</accession>
<organism evidence="6 7">
    <name type="scientific">Microbacterium betulae</name>
    <dbReference type="NCBI Taxonomy" id="2981139"/>
    <lineage>
        <taxon>Bacteria</taxon>
        <taxon>Bacillati</taxon>
        <taxon>Actinomycetota</taxon>
        <taxon>Actinomycetes</taxon>
        <taxon>Micrococcales</taxon>
        <taxon>Microbacteriaceae</taxon>
        <taxon>Microbacterium</taxon>
    </lineage>
</organism>
<dbReference type="SUPFAM" id="SSF53850">
    <property type="entry name" value="Periplasmic binding protein-like II"/>
    <property type="match status" value="1"/>
</dbReference>
<evidence type="ECO:0000256" key="1">
    <source>
        <dbReference type="ARBA" id="ARBA00005695"/>
    </source>
</evidence>
<dbReference type="Pfam" id="PF00496">
    <property type="entry name" value="SBP_bac_5"/>
    <property type="match status" value="1"/>
</dbReference>
<keyword evidence="3 4" id="KW-0732">Signal</keyword>
<sequence>MSSRTRRLRAAASLALAAAVLAGCASAGPSDAGGGEKEGGTLVYLDAELTSNTQLQSSGTWQDSAYVTNITDRLIFRDPDTGELQPYIASAWTVSDDGLSYTFDIVDGVTYSDGTPLDAASVRRNLEWQARGDAAGGIPANNWFPEVASVESDDDAQTVTVTLAEPYAPFLNVLSFWRTSLVADATIEASIEEQSQITGVIGSGPFVVESEKYGEEIVLAKREGYDWAPPSLAHQGEAYLDEIVIIPVTEDSVRLGSLTSGEADVIRYVQPSEEEALQEAGIDVVGVQGAGNANVWDVRQSAPFLDDVNVRRALQHGIDRQQIIDDLYTENWEVATSTVTPTTFGYVDLSDELAYDPDESNRLLDEAGWTERDSDGIRLKDGEPLRIVTYVDVYDSTAKPLFQLVQWQLRQIGIDLEIKETDYANYTTVLEDTTVGLRRNGWPEADAWVRQTVNYHSAFSDAFLLAEPDTTLDGLYDAQAAATDDARRAEIVGEIQRYVVDQAYALPIIDDTQVFGVQPTVHDFRTTYEARPWFYDTWTETT</sequence>
<keyword evidence="7" id="KW-1185">Reference proteome</keyword>
<feature type="signal peptide" evidence="4">
    <location>
        <begin position="1"/>
        <end position="27"/>
    </location>
</feature>
<dbReference type="InterPro" id="IPR030678">
    <property type="entry name" value="Peptide/Ni-bd"/>
</dbReference>
<proteinExistence type="inferred from homology"/>
<dbReference type="Proteomes" id="UP001305498">
    <property type="component" value="Chromosome"/>
</dbReference>
<evidence type="ECO:0000256" key="2">
    <source>
        <dbReference type="ARBA" id="ARBA00022448"/>
    </source>
</evidence>
<dbReference type="GO" id="GO:0015833">
    <property type="term" value="P:peptide transport"/>
    <property type="evidence" value="ECO:0007669"/>
    <property type="project" value="TreeGrafter"/>
</dbReference>
<dbReference type="Gene3D" id="3.10.105.10">
    <property type="entry name" value="Dipeptide-binding Protein, Domain 3"/>
    <property type="match status" value="1"/>
</dbReference>
<dbReference type="PROSITE" id="PS51257">
    <property type="entry name" value="PROKAR_LIPOPROTEIN"/>
    <property type="match status" value="1"/>
</dbReference>
<dbReference type="InterPro" id="IPR000914">
    <property type="entry name" value="SBP_5_dom"/>
</dbReference>
<dbReference type="GO" id="GO:0042597">
    <property type="term" value="C:periplasmic space"/>
    <property type="evidence" value="ECO:0007669"/>
    <property type="project" value="UniProtKB-ARBA"/>
</dbReference>
<dbReference type="PANTHER" id="PTHR30290">
    <property type="entry name" value="PERIPLASMIC BINDING COMPONENT OF ABC TRANSPORTER"/>
    <property type="match status" value="1"/>
</dbReference>
<dbReference type="Gene3D" id="3.40.190.10">
    <property type="entry name" value="Periplasmic binding protein-like II"/>
    <property type="match status" value="1"/>
</dbReference>
<dbReference type="GO" id="GO:1904680">
    <property type="term" value="F:peptide transmembrane transporter activity"/>
    <property type="evidence" value="ECO:0007669"/>
    <property type="project" value="TreeGrafter"/>
</dbReference>
<gene>
    <name evidence="6" type="ORF">N8K70_12775</name>
</gene>
<dbReference type="GO" id="GO:0043190">
    <property type="term" value="C:ATP-binding cassette (ABC) transporter complex"/>
    <property type="evidence" value="ECO:0007669"/>
    <property type="project" value="InterPro"/>
</dbReference>
<dbReference type="AlphaFoldDB" id="A0AA97FEX5"/>
<keyword evidence="2" id="KW-0813">Transport</keyword>